<dbReference type="SUPFAM" id="SSF52096">
    <property type="entry name" value="ClpP/crotonase"/>
    <property type="match status" value="1"/>
</dbReference>
<reference evidence="5" key="1">
    <citation type="submission" date="2020-05" db="EMBL/GenBank/DDBJ databases">
        <authorList>
            <person name="Chiriac C."/>
            <person name="Salcher M."/>
            <person name="Ghai R."/>
            <person name="Kavagutti S V."/>
        </authorList>
    </citation>
    <scope>NUCLEOTIDE SEQUENCE</scope>
</reference>
<evidence type="ECO:0000256" key="3">
    <source>
        <dbReference type="ARBA" id="ARBA00022801"/>
    </source>
</evidence>
<protein>
    <submittedName>
        <fullName evidence="5">ClpP Protease subunit of ATP-dependent Clp proteases</fullName>
    </submittedName>
</protein>
<dbReference type="PANTHER" id="PTHR10381">
    <property type="entry name" value="ATP-DEPENDENT CLP PROTEASE PROTEOLYTIC SUBUNIT"/>
    <property type="match status" value="1"/>
</dbReference>
<organism evidence="5">
    <name type="scientific">uncultured Caudovirales phage</name>
    <dbReference type="NCBI Taxonomy" id="2100421"/>
    <lineage>
        <taxon>Viruses</taxon>
        <taxon>Duplodnaviria</taxon>
        <taxon>Heunggongvirae</taxon>
        <taxon>Uroviricota</taxon>
        <taxon>Caudoviricetes</taxon>
        <taxon>Peduoviridae</taxon>
        <taxon>Maltschvirus</taxon>
        <taxon>Maltschvirus maltsch</taxon>
    </lineage>
</organism>
<proteinExistence type="inferred from homology"/>
<comment type="similarity">
    <text evidence="1">Belongs to the peptidase S14 family.</text>
</comment>
<dbReference type="GO" id="GO:0004176">
    <property type="term" value="F:ATP-dependent peptidase activity"/>
    <property type="evidence" value="ECO:0007669"/>
    <property type="project" value="InterPro"/>
</dbReference>
<dbReference type="GO" id="GO:0051117">
    <property type="term" value="F:ATPase binding"/>
    <property type="evidence" value="ECO:0007669"/>
    <property type="project" value="TreeGrafter"/>
</dbReference>
<dbReference type="Gene3D" id="3.90.226.10">
    <property type="entry name" value="2-enoyl-CoA Hydratase, Chain A, domain 1"/>
    <property type="match status" value="1"/>
</dbReference>
<dbReference type="GO" id="GO:0006515">
    <property type="term" value="P:protein quality control for misfolded or incompletely synthesized proteins"/>
    <property type="evidence" value="ECO:0007669"/>
    <property type="project" value="TreeGrafter"/>
</dbReference>
<dbReference type="Pfam" id="PF00574">
    <property type="entry name" value="CLP_protease"/>
    <property type="match status" value="1"/>
</dbReference>
<dbReference type="EMBL" id="LR797246">
    <property type="protein sequence ID" value="CAB4196237.1"/>
    <property type="molecule type" value="Genomic_DNA"/>
</dbReference>
<gene>
    <name evidence="5" type="ORF">UFOVP1299_64</name>
</gene>
<accession>A0A6J5RPL2</accession>
<name>A0A6J5RPL2_9CAUD</name>
<dbReference type="GO" id="GO:0009368">
    <property type="term" value="C:endopeptidase Clp complex"/>
    <property type="evidence" value="ECO:0007669"/>
    <property type="project" value="TreeGrafter"/>
</dbReference>
<dbReference type="InterPro" id="IPR023562">
    <property type="entry name" value="ClpP/TepA"/>
</dbReference>
<dbReference type="InterPro" id="IPR001907">
    <property type="entry name" value="ClpP"/>
</dbReference>
<keyword evidence="5" id="KW-0645">Protease</keyword>
<keyword evidence="3" id="KW-0378">Hydrolase</keyword>
<evidence type="ECO:0000313" key="5">
    <source>
        <dbReference type="EMBL" id="CAB4196237.1"/>
    </source>
</evidence>
<dbReference type="InterPro" id="IPR029045">
    <property type="entry name" value="ClpP/crotonase-like_dom_sf"/>
</dbReference>
<feature type="region of interest" description="Disordered" evidence="4">
    <location>
        <begin position="243"/>
        <end position="263"/>
    </location>
</feature>
<keyword evidence="2" id="KW-0963">Cytoplasm</keyword>
<dbReference type="CDD" id="cd07016">
    <property type="entry name" value="S14_ClpP_1"/>
    <property type="match status" value="1"/>
</dbReference>
<dbReference type="GO" id="GO:0004252">
    <property type="term" value="F:serine-type endopeptidase activity"/>
    <property type="evidence" value="ECO:0007669"/>
    <property type="project" value="InterPro"/>
</dbReference>
<feature type="compositionally biased region" description="Basic and acidic residues" evidence="4">
    <location>
        <begin position="247"/>
        <end position="260"/>
    </location>
</feature>
<sequence length="279" mass="30198">MDTRSKENAKRSWHERFDPRRVSHSAGAFRPSGAAEELKVETRVSAQSDTTEIMLFDEIGSWGVTAKRFIEILNFVKTEKITLRINSPGGDVFDGYAIYNALSAHPAKVHVIIEGIAASAASVIALAGDTVEAGDPSMVMIHCASTCTCGNSQDLLAESDVLAKIDDQLASVYSSKCGKPKGEMLALMRAETWMTGQEAVEMGLCDTCGAVVPEKIEIVPPSSDDIEKLMSNTAAKVSEWINTEARSTADSREDDAKDQSKAGIASELRKRRLSIAERI</sequence>
<dbReference type="PRINTS" id="PR00127">
    <property type="entry name" value="CLPPROTEASEP"/>
</dbReference>
<evidence type="ECO:0000256" key="4">
    <source>
        <dbReference type="SAM" id="MobiDB-lite"/>
    </source>
</evidence>
<dbReference type="NCBIfam" id="NF045542">
    <property type="entry name" value="Clp_rel_HeadMat"/>
    <property type="match status" value="1"/>
</dbReference>
<evidence type="ECO:0000256" key="2">
    <source>
        <dbReference type="ARBA" id="ARBA00022490"/>
    </source>
</evidence>
<evidence type="ECO:0000256" key="1">
    <source>
        <dbReference type="ARBA" id="ARBA00007039"/>
    </source>
</evidence>
<dbReference type="PANTHER" id="PTHR10381:SF70">
    <property type="entry name" value="ATP-DEPENDENT CLP PROTEASE PROTEOLYTIC SUBUNIT"/>
    <property type="match status" value="1"/>
</dbReference>